<dbReference type="Gene3D" id="2.30.39.10">
    <property type="entry name" value="Alpha-1-antitrypsin, domain 1"/>
    <property type="match status" value="1"/>
</dbReference>
<name>A0AA47M8G6_MERPO</name>
<organism evidence="3 4">
    <name type="scientific">Merluccius polli</name>
    <name type="common">Benguela hake</name>
    <name type="synonym">Merluccius cadenati</name>
    <dbReference type="NCBI Taxonomy" id="89951"/>
    <lineage>
        <taxon>Eukaryota</taxon>
        <taxon>Metazoa</taxon>
        <taxon>Chordata</taxon>
        <taxon>Craniata</taxon>
        <taxon>Vertebrata</taxon>
        <taxon>Euteleostomi</taxon>
        <taxon>Actinopterygii</taxon>
        <taxon>Neopterygii</taxon>
        <taxon>Teleostei</taxon>
        <taxon>Neoteleostei</taxon>
        <taxon>Acanthomorphata</taxon>
        <taxon>Zeiogadaria</taxon>
        <taxon>Gadariae</taxon>
        <taxon>Gadiformes</taxon>
        <taxon>Gadoidei</taxon>
        <taxon>Merlucciidae</taxon>
        <taxon>Merluccius</taxon>
    </lineage>
</organism>
<dbReference type="SMART" id="SM00093">
    <property type="entry name" value="SERPIN"/>
    <property type="match status" value="1"/>
</dbReference>
<dbReference type="GO" id="GO:0005615">
    <property type="term" value="C:extracellular space"/>
    <property type="evidence" value="ECO:0007669"/>
    <property type="project" value="InterPro"/>
</dbReference>
<dbReference type="PANTHER" id="PTHR11461:SF84">
    <property type="entry name" value="PIGMENT EPITHELIUM-DERIVED FACTOR"/>
    <property type="match status" value="1"/>
</dbReference>
<sequence>MWNFPLAHQSSLNNGQAQPHRNPAHTAAKQHYSKMKWALVLQLLATVWSIGNAQLDTEETAVEEEHVELFTTPKAKMAAATSDFGYNLFRAMASRATANVFLAPTSISAVLTQLSLGASEQAQRQLFWALRYHNLQDPQLHNTLRDLLTSIKAPGKGLSTAARIYLSRKLQLKQAFLGVVETQYGVRPKALTGTGKDLREINEWVKQQTGRNVANFLAKALPRIVGVNLVGAGYFKGKWVTRFGQSGAMEDFQLDGGATVRVPMMHQDNYPMKMGIDSDLACTPTHVSLKLPAMKVTYSTDLLPVLPDLGLSEWLAQTNLVAITAQAAKVVSVNHKVVMEIAPEGTQYPSSSRTPSHLVFHVNRPFLYLVRDEASGALLFMGRNGSDEMDPIWKMKYFCINACFN</sequence>
<comment type="similarity">
    <text evidence="1">Belongs to the serpin family.</text>
</comment>
<dbReference type="GO" id="GO:0004867">
    <property type="term" value="F:serine-type endopeptidase inhibitor activity"/>
    <property type="evidence" value="ECO:0007669"/>
    <property type="project" value="InterPro"/>
</dbReference>
<dbReference type="InterPro" id="IPR036186">
    <property type="entry name" value="Serpin_sf"/>
</dbReference>
<protein>
    <submittedName>
        <fullName evidence="3">Pigment epithelium-derived factor</fullName>
    </submittedName>
</protein>
<dbReference type="PANTHER" id="PTHR11461">
    <property type="entry name" value="SERINE PROTEASE INHIBITOR, SERPIN"/>
    <property type="match status" value="1"/>
</dbReference>
<dbReference type="EMBL" id="JAOPHQ010005417">
    <property type="protein sequence ID" value="KAK0135555.1"/>
    <property type="molecule type" value="Genomic_DNA"/>
</dbReference>
<dbReference type="SUPFAM" id="SSF56574">
    <property type="entry name" value="Serpins"/>
    <property type="match status" value="1"/>
</dbReference>
<dbReference type="Gene3D" id="3.30.497.10">
    <property type="entry name" value="Antithrombin, subunit I, domain 2"/>
    <property type="match status" value="1"/>
</dbReference>
<accession>A0AA47M8G6</accession>
<dbReference type="GO" id="GO:0016525">
    <property type="term" value="P:negative regulation of angiogenesis"/>
    <property type="evidence" value="ECO:0007669"/>
    <property type="project" value="TreeGrafter"/>
</dbReference>
<evidence type="ECO:0000313" key="3">
    <source>
        <dbReference type="EMBL" id="KAK0135555.1"/>
    </source>
</evidence>
<dbReference type="InterPro" id="IPR023795">
    <property type="entry name" value="Serpin_CS"/>
</dbReference>
<reference evidence="3" key="1">
    <citation type="journal article" date="2023" name="Front. Mar. Sci.">
        <title>A new Merluccius polli reference genome to investigate the effects of global change in West African waters.</title>
        <authorList>
            <person name="Mateo J.L."/>
            <person name="Blanco-Fernandez C."/>
            <person name="Garcia-Vazquez E."/>
            <person name="Machado-Schiaffino G."/>
        </authorList>
    </citation>
    <scope>NUCLEOTIDE SEQUENCE</scope>
    <source>
        <strain evidence="3">C29</strain>
        <tissue evidence="3">Fin</tissue>
    </source>
</reference>
<dbReference type="Pfam" id="PF00079">
    <property type="entry name" value="Serpin"/>
    <property type="match status" value="2"/>
</dbReference>
<dbReference type="InterPro" id="IPR000215">
    <property type="entry name" value="Serpin_fam"/>
</dbReference>
<feature type="domain" description="Serpin" evidence="2">
    <location>
        <begin position="86"/>
        <end position="391"/>
    </location>
</feature>
<dbReference type="Proteomes" id="UP001174136">
    <property type="component" value="Unassembled WGS sequence"/>
</dbReference>
<dbReference type="InterPro" id="IPR023796">
    <property type="entry name" value="Serpin_dom"/>
</dbReference>
<keyword evidence="4" id="KW-1185">Reference proteome</keyword>
<dbReference type="PROSITE" id="PS00284">
    <property type="entry name" value="SERPIN"/>
    <property type="match status" value="1"/>
</dbReference>
<dbReference type="AlphaFoldDB" id="A0AA47M8G6"/>
<dbReference type="InterPro" id="IPR042178">
    <property type="entry name" value="Serpin_sf_1"/>
</dbReference>
<dbReference type="InterPro" id="IPR042185">
    <property type="entry name" value="Serpin_sf_2"/>
</dbReference>
<evidence type="ECO:0000313" key="4">
    <source>
        <dbReference type="Proteomes" id="UP001174136"/>
    </source>
</evidence>
<comment type="caution">
    <text evidence="3">The sequence shown here is derived from an EMBL/GenBank/DDBJ whole genome shotgun (WGS) entry which is preliminary data.</text>
</comment>
<proteinExistence type="inferred from homology"/>
<evidence type="ECO:0000256" key="1">
    <source>
        <dbReference type="RuleBase" id="RU000411"/>
    </source>
</evidence>
<evidence type="ECO:0000259" key="2">
    <source>
        <dbReference type="SMART" id="SM00093"/>
    </source>
</evidence>
<gene>
    <name evidence="3" type="primary">Serpinf1</name>
    <name evidence="3" type="ORF">N1851_028557</name>
</gene>